<dbReference type="SFLD" id="SFLDG01016">
    <property type="entry name" value="Prenyltransferase_Like_2"/>
    <property type="match status" value="1"/>
</dbReference>
<comment type="similarity">
    <text evidence="1 4">Belongs to the terpene cyclase/mutase family.</text>
</comment>
<dbReference type="Pfam" id="PF13243">
    <property type="entry name" value="SQHop_cyclase_C"/>
    <property type="match status" value="1"/>
</dbReference>
<accession>A0AA88J6Y6</accession>
<dbReference type="SUPFAM" id="SSF48239">
    <property type="entry name" value="Terpenoid cyclases/Protein prenyltransferases"/>
    <property type="match status" value="2"/>
</dbReference>
<dbReference type="Proteomes" id="UP001187192">
    <property type="component" value="Unassembled WGS sequence"/>
</dbReference>
<feature type="domain" description="Squalene cyclase C-terminal" evidence="5">
    <location>
        <begin position="374"/>
        <end position="711"/>
    </location>
</feature>
<dbReference type="NCBIfam" id="TIGR01787">
    <property type="entry name" value="squalene_cyclas"/>
    <property type="match status" value="1"/>
</dbReference>
<protein>
    <recommendedName>
        <fullName evidence="4">Terpene cyclase/mutase family member</fullName>
        <ecNumber evidence="4">5.4.99.-</ecNumber>
    </recommendedName>
</protein>
<sequence length="717" mass="82727">MEEVQSMIPMLLGTLNPKLSMITRAQYVLREKNFKQTIPKVKVEDDGEITYKIADAAMRMSINFWSALQSPHGHWPAQNAGLMFYVPPLVFCMYISGTIDTVFNEHHKREMLWYMYCHQNEDGGWGLHIEGPSMMMCTVLNYLAMRILGEGPDGGLDSACARARKWILDNGGAIGSSSWGKTWMAILGVYEWDGCNPTPPEFWFYPSIVPLHPSKMLCYCRLTYMPMSYLYGRKFVGPITPLIQQLREEIYNEHYKKIKWSKMRHVCTKVDSYYPHGRVQRLLWDNVYYIGETIINTWPFTKIRERAIQKAIEHIHYEDENSRYITIGSVEKPLMMLACWVEDPNGEAFKKHISRVADYLWVAEDGITMHSFGSQVWDCSFTIQALLAGNINEEIEHVLKKAHEFLKMSQVREDPPDRFNHFRHISKGAWTFSDRDHGWQVSDCTAEALTCCLLFEKLSPDIVGEPMEVEHMYDSINIILSLQSPNGGASVWEPAGAPKWLEWLNPVEFLEDLVIEYEHVECTSSVMQALNLFRMLHPEHRRNEIDNSINNAANYLEDKQMVDGSWYGSWGICFIFGTWFAIRGLESAGRYYNNCEAVRRGVDFLLKIQRDDGGWAESYTSCPNKVYTPFEGDHSILVHTALGLMSLIHGRQAERDPNPIHRAAKLLINCQLEDGDFPQQEIMGVFMRNGMLHYAAYRNIFPIWALAEYRNLISLSS</sequence>
<keyword evidence="8" id="KW-1185">Reference proteome</keyword>
<dbReference type="InterPro" id="IPR008930">
    <property type="entry name" value="Terpenoid_cyclase/PrenylTrfase"/>
</dbReference>
<evidence type="ECO:0000313" key="7">
    <source>
        <dbReference type="EMBL" id="GMN63755.1"/>
    </source>
</evidence>
<proteinExistence type="inferred from homology"/>
<dbReference type="EC" id="5.4.99.-" evidence="4"/>
<evidence type="ECO:0000256" key="1">
    <source>
        <dbReference type="ARBA" id="ARBA00009755"/>
    </source>
</evidence>
<dbReference type="Gene3D" id="1.50.10.20">
    <property type="match status" value="2"/>
</dbReference>
<evidence type="ECO:0000259" key="6">
    <source>
        <dbReference type="Pfam" id="PF13249"/>
    </source>
</evidence>
<name>A0AA88J6Y6_FICCA</name>
<evidence type="ECO:0000256" key="4">
    <source>
        <dbReference type="RuleBase" id="RU362003"/>
    </source>
</evidence>
<evidence type="ECO:0000313" key="8">
    <source>
        <dbReference type="Proteomes" id="UP001187192"/>
    </source>
</evidence>
<dbReference type="GO" id="GO:0016104">
    <property type="term" value="P:triterpenoid biosynthetic process"/>
    <property type="evidence" value="ECO:0007669"/>
    <property type="project" value="InterPro"/>
</dbReference>
<feature type="domain" description="Squalene cyclase N-terminal" evidence="6">
    <location>
        <begin position="66"/>
        <end position="362"/>
    </location>
</feature>
<dbReference type="GO" id="GO:0042300">
    <property type="term" value="F:beta-amyrin synthase activity"/>
    <property type="evidence" value="ECO:0007669"/>
    <property type="project" value="UniProtKB-ARBA"/>
</dbReference>
<evidence type="ECO:0000259" key="5">
    <source>
        <dbReference type="Pfam" id="PF13243"/>
    </source>
</evidence>
<dbReference type="PANTHER" id="PTHR11764">
    <property type="entry name" value="TERPENE CYCLASE/MUTASE FAMILY MEMBER"/>
    <property type="match status" value="1"/>
</dbReference>
<dbReference type="InterPro" id="IPR018333">
    <property type="entry name" value="Squalene_cyclase"/>
</dbReference>
<dbReference type="FunFam" id="1.50.10.20:FF:000011">
    <property type="entry name" value="Terpene cyclase/mutase family member"/>
    <property type="match status" value="1"/>
</dbReference>
<dbReference type="PANTHER" id="PTHR11764:SF58">
    <property type="entry name" value="BETA-AMYRIN SYNTHASE-RELATED"/>
    <property type="match status" value="1"/>
</dbReference>
<reference evidence="7" key="1">
    <citation type="submission" date="2023-07" db="EMBL/GenBank/DDBJ databases">
        <title>draft genome sequence of fig (Ficus carica).</title>
        <authorList>
            <person name="Takahashi T."/>
            <person name="Nishimura K."/>
        </authorList>
    </citation>
    <scope>NUCLEOTIDE SEQUENCE</scope>
</reference>
<organism evidence="7 8">
    <name type="scientific">Ficus carica</name>
    <name type="common">Common fig</name>
    <dbReference type="NCBI Taxonomy" id="3494"/>
    <lineage>
        <taxon>Eukaryota</taxon>
        <taxon>Viridiplantae</taxon>
        <taxon>Streptophyta</taxon>
        <taxon>Embryophyta</taxon>
        <taxon>Tracheophyta</taxon>
        <taxon>Spermatophyta</taxon>
        <taxon>Magnoliopsida</taxon>
        <taxon>eudicotyledons</taxon>
        <taxon>Gunneridae</taxon>
        <taxon>Pentapetalae</taxon>
        <taxon>rosids</taxon>
        <taxon>fabids</taxon>
        <taxon>Rosales</taxon>
        <taxon>Moraceae</taxon>
        <taxon>Ficeae</taxon>
        <taxon>Ficus</taxon>
    </lineage>
</organism>
<keyword evidence="2" id="KW-0677">Repeat</keyword>
<dbReference type="InterPro" id="IPR032697">
    <property type="entry name" value="SQ_cyclase_N"/>
</dbReference>
<dbReference type="GO" id="GO:0005811">
    <property type="term" value="C:lipid droplet"/>
    <property type="evidence" value="ECO:0007669"/>
    <property type="project" value="InterPro"/>
</dbReference>
<dbReference type="Pfam" id="PF13249">
    <property type="entry name" value="SQHop_cyclase_N"/>
    <property type="match status" value="1"/>
</dbReference>
<gene>
    <name evidence="7" type="ORF">TIFTF001_032824</name>
</gene>
<evidence type="ECO:0000256" key="2">
    <source>
        <dbReference type="ARBA" id="ARBA00022737"/>
    </source>
</evidence>
<comment type="caution">
    <text evidence="7">The sequence shown here is derived from an EMBL/GenBank/DDBJ whole genome shotgun (WGS) entry which is preliminary data.</text>
</comment>
<keyword evidence="3 4" id="KW-0413">Isomerase</keyword>
<dbReference type="AlphaFoldDB" id="A0AA88J6Y6"/>
<evidence type="ECO:0000256" key="3">
    <source>
        <dbReference type="ARBA" id="ARBA00023235"/>
    </source>
</evidence>
<dbReference type="InterPro" id="IPR032696">
    <property type="entry name" value="SQ_cyclase_C"/>
</dbReference>
<dbReference type="EMBL" id="BTGU01000158">
    <property type="protein sequence ID" value="GMN63755.1"/>
    <property type="molecule type" value="Genomic_DNA"/>
</dbReference>
<dbReference type="CDD" id="cd02892">
    <property type="entry name" value="SQCY_1"/>
    <property type="match status" value="1"/>
</dbReference>